<dbReference type="InterPro" id="IPR029050">
    <property type="entry name" value="Immunoprotect_excell_Ig-like"/>
</dbReference>
<dbReference type="AlphaFoldDB" id="A0A2A6RFN1"/>
<proteinExistence type="predicted"/>
<organism evidence="3 4">
    <name type="scientific">Candidatus Viridilinea mediisalina</name>
    <dbReference type="NCBI Taxonomy" id="2024553"/>
    <lineage>
        <taxon>Bacteria</taxon>
        <taxon>Bacillati</taxon>
        <taxon>Chloroflexota</taxon>
        <taxon>Chloroflexia</taxon>
        <taxon>Chloroflexales</taxon>
        <taxon>Chloroflexineae</taxon>
        <taxon>Oscillochloridaceae</taxon>
        <taxon>Candidatus Viridilinea</taxon>
    </lineage>
</organism>
<feature type="region of interest" description="Disordered" evidence="2">
    <location>
        <begin position="155"/>
        <end position="180"/>
    </location>
</feature>
<protein>
    <submittedName>
        <fullName evidence="3">Uncharacterized protein</fullName>
    </submittedName>
</protein>
<comment type="caution">
    <text evidence="3">The sequence shown here is derived from an EMBL/GenBank/DDBJ whole genome shotgun (WGS) entry which is preliminary data.</text>
</comment>
<evidence type="ECO:0000256" key="2">
    <source>
        <dbReference type="SAM" id="MobiDB-lite"/>
    </source>
</evidence>
<evidence type="ECO:0000256" key="1">
    <source>
        <dbReference type="ARBA" id="ARBA00022729"/>
    </source>
</evidence>
<dbReference type="Proteomes" id="UP000220527">
    <property type="component" value="Unassembled WGS sequence"/>
</dbReference>
<dbReference type="RefSeq" id="WP_097645398.1">
    <property type="nucleotide sequence ID" value="NZ_NQWI01000113.1"/>
</dbReference>
<dbReference type="EMBL" id="NQWI01000113">
    <property type="protein sequence ID" value="PDW01741.1"/>
    <property type="molecule type" value="Genomic_DNA"/>
</dbReference>
<evidence type="ECO:0000313" key="3">
    <source>
        <dbReference type="EMBL" id="PDW01741.1"/>
    </source>
</evidence>
<evidence type="ECO:0000313" key="4">
    <source>
        <dbReference type="Proteomes" id="UP000220527"/>
    </source>
</evidence>
<reference evidence="4" key="1">
    <citation type="submission" date="2017-08" db="EMBL/GenBank/DDBJ databases">
        <authorList>
            <person name="Grouzdev D.S."/>
            <person name="Gaisin V.A."/>
            <person name="Rysina M.S."/>
            <person name="Gorlenko V.M."/>
        </authorList>
    </citation>
    <scope>NUCLEOTIDE SEQUENCE [LARGE SCALE GENOMIC DNA]</scope>
    <source>
        <strain evidence="4">Kir15-3F</strain>
    </source>
</reference>
<keyword evidence="1" id="KW-0732">Signal</keyword>
<keyword evidence="4" id="KW-1185">Reference proteome</keyword>
<sequence length="314" mass="34770">MPTEPGSSRSTPLPHGSEISFEDWAVTITDVLRGAEANQAIASANQFNDPAPEGWYYLIATLHLTNIATDQEAKSVSFAIDLRLTGDRNILYSPASVVVPQRLEGELFPEGSTVGQLAFLVPTDEHNLMFYVNERMSFDRDKRRFVAIDEGATISPDPALADQTPTDEGRTRANPATMGNTTISPAWEITLLEVRRGDEAAQAITDANRFNEPAPEGEAYILAYVRVRYLGQRDADHVSEISQSNFKVTGSANIIYPRPSVVPPTPKLEARLYPGGYTEGWVVVQAGIDDHDLMLIYEPMLDFSSENRHFLRIE</sequence>
<name>A0A2A6RFN1_9CHLR</name>
<gene>
    <name evidence="3" type="ORF">CJ255_17535</name>
</gene>
<accession>A0A2A6RFN1</accession>
<dbReference type="Gene3D" id="2.60.40.1240">
    <property type="match status" value="2"/>
</dbReference>